<evidence type="ECO:0000256" key="9">
    <source>
        <dbReference type="ARBA" id="ARBA00023010"/>
    </source>
</evidence>
<keyword evidence="8" id="KW-0653">Protein transport</keyword>
<evidence type="ECO:0000256" key="13">
    <source>
        <dbReference type="ARBA" id="ARBA00023180"/>
    </source>
</evidence>
<dbReference type="InterPro" id="IPR004870">
    <property type="entry name" value="Nucleoporin_Nup155"/>
</dbReference>
<keyword evidence="11" id="KW-0472">Membrane</keyword>
<evidence type="ECO:0000256" key="3">
    <source>
        <dbReference type="ARBA" id="ARBA00004620"/>
    </source>
</evidence>
<dbReference type="Pfam" id="PF03177">
    <property type="entry name" value="Nucleoporin_C"/>
    <property type="match status" value="1"/>
</dbReference>
<evidence type="ECO:0000256" key="2">
    <source>
        <dbReference type="ARBA" id="ARBA00004567"/>
    </source>
</evidence>
<gene>
    <name evidence="22" type="ORF">KC01_LOCUS1801</name>
</gene>
<proteinExistence type="inferred from homology"/>
<evidence type="ECO:0000259" key="21">
    <source>
        <dbReference type="Pfam" id="PF08801"/>
    </source>
</evidence>
<feature type="domain" description="Nucleoporin Nup133/Nup155-like N-terminal" evidence="21">
    <location>
        <begin position="74"/>
        <end position="507"/>
    </location>
</feature>
<keyword evidence="6" id="KW-0597">Phosphoprotein</keyword>
<evidence type="ECO:0000256" key="12">
    <source>
        <dbReference type="ARBA" id="ARBA00023157"/>
    </source>
</evidence>
<reference evidence="22 23" key="1">
    <citation type="submission" date="2024-04" db="EMBL/GenBank/DDBJ databases">
        <authorList>
            <person name="Waldvogel A.-M."/>
            <person name="Schoenle A."/>
        </authorList>
    </citation>
    <scope>NUCLEOTIDE SEQUENCE [LARGE SCALE GENOMIC DNA]</scope>
</reference>
<keyword evidence="10" id="KW-0906">Nuclear pore complex</keyword>
<dbReference type="GO" id="GO:0017056">
    <property type="term" value="F:structural constituent of nuclear pore"/>
    <property type="evidence" value="ECO:0007669"/>
    <property type="project" value="InterPro"/>
</dbReference>
<evidence type="ECO:0000256" key="11">
    <source>
        <dbReference type="ARBA" id="ARBA00023136"/>
    </source>
</evidence>
<comment type="similarity">
    <text evidence="4">Belongs to the non-repetitive/WGA-negative nucleoporin family.</text>
</comment>
<evidence type="ECO:0000259" key="20">
    <source>
        <dbReference type="Pfam" id="PF03177"/>
    </source>
</evidence>
<dbReference type="GO" id="GO:0051028">
    <property type="term" value="P:mRNA transport"/>
    <property type="evidence" value="ECO:0007669"/>
    <property type="project" value="UniProtKB-KW"/>
</dbReference>
<accession>A0AAV2IYM6</accession>
<dbReference type="InterPro" id="IPR007187">
    <property type="entry name" value="Nucleoporin_Nup133/Nup155_C"/>
</dbReference>
<evidence type="ECO:0000256" key="5">
    <source>
        <dbReference type="ARBA" id="ARBA00022448"/>
    </source>
</evidence>
<dbReference type="FunFam" id="1.20.58.1780:FF:000001">
    <property type="entry name" value="nuclear pore complex protein Nup155"/>
    <property type="match status" value="1"/>
</dbReference>
<keyword evidence="5" id="KW-0813">Transport</keyword>
<dbReference type="InterPro" id="IPR014908">
    <property type="entry name" value="Nucleoporin_Nup133/Nup155_N"/>
</dbReference>
<evidence type="ECO:0000256" key="6">
    <source>
        <dbReference type="ARBA" id="ARBA00022553"/>
    </source>
</evidence>
<keyword evidence="13" id="KW-0325">Glycoprotein</keyword>
<dbReference type="Gene3D" id="1.25.40.440">
    <property type="entry name" value="Nucleoporin, helical domain, central subdomain"/>
    <property type="match status" value="1"/>
</dbReference>
<sequence>MPSSVGAGSPAAAVAEALENSARLIDRHLQEDRCFPDLSELLSVPSHHMTTLSGVSDMDYPLQGQGLLSVPNLPELSAVRHIPLPPELVEQFSHMQCNCMMGVFPEISRAWLTIDNDIFMWNYEDGGDVAYFDGLIETILAVGLVKPKPGILQPHIHYLLVLATSVDVVILGLSFPKNQGGLNDSMSGGMQLLPDPLFSIPTDNVYIVSITSTDLGRIFMAGKDGCLYEVAYQAEAGWLSQRCRKINHSKSTLSFLVPSLLQFSFSEDDPIVQISIDNSRNILFTRSEKGVLQVYDLGADGQGMSRVATMSQNAIVAAAGKIARTIDRSVFKPIVHISVITSSESSDCHLLAVSHAGVRLYFTTAPFAPALQKHLPVRPSLLSLVHVRLPPGFSASSTLQKPSKVHKALHSKGVLIMAASEAEDSDVLWCINHDSFPFKKPLMETQMMSSVDGHSWALCSIPEEQQSRISTPLNKDHIPVTDAPLVVQQHNVPPQKFVLLSAKGSHIFQKLRPVDQLRHLLVSCAGGESEEMERFFKLHKITNSHDLSLCRSRPLTPLTLQNTTSHSAEHDLSLLSLCRSRPLTPLTLQITTSHSSHSADHDLSLLSLCRSRPLTPLTLQNTTSHSAEHDLSLCRTQPLTLQTMTSHSADHDLSLCRTQPLTLQNTTSHSAEHDLSLRRPRPLTLQTTTSHSAEHDLSLCRTRPLTPQTTTSHSAKHNLSLCISHPLTLHNRTSHSAKHNLSLCRTQPLTFHNTTSHSSHSADHDLSLLSLCRSRPLTPLTLQITTSHSAEHDLSLLSLCRSRPLTPLTLQNTTSHSSSSAEHNLSLCTTGPLTLHNTTSHSADHILSLCRSHPLTLHNTTSHSAEHDLTLQISLSLSPLFQEEQACATALILSCSTAACDREVSQWATRAFFRYGGEAQMRFPAALTNPSTVGPLMSSPAPGVVPPAFAAPFTPLPSGSAPMSGPGPEVIFSGKHNGICIYFTRILGPIWDGSLAVEKTISKGTQNVNILESSVSSVDLEAVLKELCGLREFLDKNSQFNPSSLDAVSFNSPANLQQRLLGFMRPDGANTQQVQQELQRKYHTKAQLYEKVSLQGIQQLVHRSHQTLALWKLLCDHQFSLIMSELPRDIQEQMKGVCFKDVVIRGKELSGALITAIINVYIKDNASVDAISTHLRDLCPLLYSNDDCICSKANELLQSSKQIASKAEKERTLRESLRLYQQISQHTDLSLVCAQYRQVRFYEGVLELCLTSADKKDPQRFGPHYYKNGEPEDDRVGQQAFQERLLCYKCITDTMQELVNQSKAAPQSPSVPKQPGPPVLTSDPNMLSNEEATAHFEQMLGLAQRSQDELFHIALYNWLIQAELTDKLLEVNSAHLEEHLMHMIKQDQSKVHNMDLLWRYYEKNRNFGKAAHVLARLADMHSSEISLKQRLEYVARAILSAKSASCISAQAADGEFLHELEAKMELARIQVQIQETLLRHYSHHPSVKTVVSQLDSELMDLTKLYGEFADLYKLSECKLAIIHCAGHSDPVLVHSLWQEIMEKELSDSVAMSPSDRMRSVSLKLVSLGKMYAGTPRYFPLEFLVRFLEQEVCRLQWDVGFVSRTLLEIGVQLPRLFEVYDQLFKTRDPCWQRLKKPLHLVECVHVLLSSFVDDPSKVPTYDRRRFTNVCLDNICGYLVELQSLSPNSALQQIIGNFKALQSKLETLH</sequence>
<keyword evidence="14" id="KW-0539">Nucleus</keyword>
<evidence type="ECO:0000313" key="22">
    <source>
        <dbReference type="EMBL" id="CAL1569351.1"/>
    </source>
</evidence>
<evidence type="ECO:0000256" key="16">
    <source>
        <dbReference type="ARBA" id="ARBA00068608"/>
    </source>
</evidence>
<feature type="domain" description="Nucleoporin Nup133/Nup155-like C-terminal" evidence="20">
    <location>
        <begin position="973"/>
        <end position="1683"/>
    </location>
</feature>
<dbReference type="GO" id="GO:0031965">
    <property type="term" value="C:nuclear membrane"/>
    <property type="evidence" value="ECO:0007669"/>
    <property type="project" value="UniProtKB-SubCell"/>
</dbReference>
<dbReference type="Gene3D" id="1.20.58.1780">
    <property type="match status" value="2"/>
</dbReference>
<evidence type="ECO:0000256" key="14">
    <source>
        <dbReference type="ARBA" id="ARBA00023242"/>
    </source>
</evidence>
<keyword evidence="12" id="KW-1015">Disulfide bond</keyword>
<comment type="subcellular location">
    <subcellularLocation>
        <location evidence="1">Nucleus membrane</location>
        <topology evidence="1">Peripheral membrane protein</topology>
        <orientation evidence="1">Cytoplasmic side</orientation>
    </subcellularLocation>
    <subcellularLocation>
        <location evidence="3">Nucleus membrane</location>
        <topology evidence="3">Peripheral membrane protein</topology>
        <orientation evidence="3">Nucleoplasmic side</orientation>
    </subcellularLocation>
    <subcellularLocation>
        <location evidence="2">Nucleus</location>
        <location evidence="2">Nuclear pore complex</location>
    </subcellularLocation>
</comment>
<dbReference type="FunFam" id="1.20.120.1880:FF:000001">
    <property type="entry name" value="Nuclear pore complex protein Nup155"/>
    <property type="match status" value="1"/>
</dbReference>
<dbReference type="GO" id="GO:0000972">
    <property type="term" value="P:transcription-dependent tethering of RNA polymerase II gene DNA at nuclear periphery"/>
    <property type="evidence" value="ECO:0007669"/>
    <property type="project" value="TreeGrafter"/>
</dbReference>
<dbReference type="InterPro" id="IPR042538">
    <property type="entry name" value="Nucleoporin_Nup155_C_3"/>
</dbReference>
<dbReference type="InterPro" id="IPR042537">
    <property type="entry name" value="Nucleoporin_Nup155_C_2"/>
</dbReference>
<name>A0AAV2IYM6_KNICA</name>
<evidence type="ECO:0000256" key="1">
    <source>
        <dbReference type="ARBA" id="ARBA00004335"/>
    </source>
</evidence>
<dbReference type="InterPro" id="IPR042533">
    <property type="entry name" value="Nucleoporin_Nup155_C_1"/>
</dbReference>
<dbReference type="Gene3D" id="1.20.120.1880">
    <property type="entry name" value="Nucleoporin, helical C-terminal domain"/>
    <property type="match status" value="1"/>
</dbReference>
<dbReference type="GO" id="GO:0036228">
    <property type="term" value="P:protein localization to nuclear inner membrane"/>
    <property type="evidence" value="ECO:0007669"/>
    <property type="project" value="TreeGrafter"/>
</dbReference>
<evidence type="ECO:0000256" key="18">
    <source>
        <dbReference type="ARBA" id="ARBA00078199"/>
    </source>
</evidence>
<dbReference type="Gene3D" id="1.25.40.450">
    <property type="entry name" value="Nucleoporin, helical domain, N-terminal subdomain"/>
    <property type="match status" value="1"/>
</dbReference>
<evidence type="ECO:0000256" key="15">
    <source>
        <dbReference type="ARBA" id="ARBA00058219"/>
    </source>
</evidence>
<keyword evidence="23" id="KW-1185">Reference proteome</keyword>
<evidence type="ECO:0000313" key="23">
    <source>
        <dbReference type="Proteomes" id="UP001497482"/>
    </source>
</evidence>
<evidence type="ECO:0000256" key="10">
    <source>
        <dbReference type="ARBA" id="ARBA00023132"/>
    </source>
</evidence>
<keyword evidence="9" id="KW-0811">Translocation</keyword>
<evidence type="ECO:0000256" key="4">
    <source>
        <dbReference type="ARBA" id="ARBA00007373"/>
    </source>
</evidence>
<feature type="compositionally biased region" description="Polar residues" evidence="19">
    <location>
        <begin position="1301"/>
        <end position="1311"/>
    </location>
</feature>
<evidence type="ECO:0000256" key="17">
    <source>
        <dbReference type="ARBA" id="ARBA00077084"/>
    </source>
</evidence>
<dbReference type="GO" id="GO:0044611">
    <property type="term" value="C:nuclear pore inner ring"/>
    <property type="evidence" value="ECO:0007669"/>
    <property type="project" value="TreeGrafter"/>
</dbReference>
<dbReference type="Pfam" id="PF08801">
    <property type="entry name" value="Nucleoporin_N"/>
    <property type="match status" value="1"/>
</dbReference>
<protein>
    <recommendedName>
        <fullName evidence="16">Nuclear pore complex protein Nup155</fullName>
    </recommendedName>
    <alternativeName>
        <fullName evidence="17">155 kDa nucleoporin</fullName>
    </alternativeName>
    <alternativeName>
        <fullName evidence="18">Nucleoporin Nup155</fullName>
    </alternativeName>
</protein>
<dbReference type="PANTHER" id="PTHR10350:SF6">
    <property type="entry name" value="NUCLEAR PORE COMPLEX PROTEIN NUP155"/>
    <property type="match status" value="1"/>
</dbReference>
<feature type="region of interest" description="Disordered" evidence="19">
    <location>
        <begin position="1301"/>
        <end position="1321"/>
    </location>
</feature>
<evidence type="ECO:0000256" key="7">
    <source>
        <dbReference type="ARBA" id="ARBA00022816"/>
    </source>
</evidence>
<dbReference type="Proteomes" id="UP001497482">
    <property type="component" value="Chromosome 1"/>
</dbReference>
<dbReference type="EMBL" id="OZ035823">
    <property type="protein sequence ID" value="CAL1569351.1"/>
    <property type="molecule type" value="Genomic_DNA"/>
</dbReference>
<evidence type="ECO:0000256" key="8">
    <source>
        <dbReference type="ARBA" id="ARBA00022927"/>
    </source>
</evidence>
<dbReference type="GO" id="GO:0006405">
    <property type="term" value="P:RNA export from nucleus"/>
    <property type="evidence" value="ECO:0007669"/>
    <property type="project" value="TreeGrafter"/>
</dbReference>
<comment type="function">
    <text evidence="15">Essential component of nuclear pore complex. Could be essessential for embryogenesis. Nucleoporins may be involved both in binding and translocating proteins during nucleocytoplasmic transport.</text>
</comment>
<dbReference type="PANTHER" id="PTHR10350">
    <property type="entry name" value="NUCLEAR PORE COMPLEX PROTEIN NUP155"/>
    <property type="match status" value="1"/>
</dbReference>
<dbReference type="FunFam" id="1.25.40.450:FF:000001">
    <property type="entry name" value="Nuclear pore complex protein"/>
    <property type="match status" value="1"/>
</dbReference>
<dbReference type="GO" id="GO:0006606">
    <property type="term" value="P:protein import into nucleus"/>
    <property type="evidence" value="ECO:0007669"/>
    <property type="project" value="TreeGrafter"/>
</dbReference>
<organism evidence="22 23">
    <name type="scientific">Knipowitschia caucasica</name>
    <name type="common">Caucasian dwarf goby</name>
    <name type="synonym">Pomatoschistus caucasicus</name>
    <dbReference type="NCBI Taxonomy" id="637954"/>
    <lineage>
        <taxon>Eukaryota</taxon>
        <taxon>Metazoa</taxon>
        <taxon>Chordata</taxon>
        <taxon>Craniata</taxon>
        <taxon>Vertebrata</taxon>
        <taxon>Euteleostomi</taxon>
        <taxon>Actinopterygii</taxon>
        <taxon>Neopterygii</taxon>
        <taxon>Teleostei</taxon>
        <taxon>Neoteleostei</taxon>
        <taxon>Acanthomorphata</taxon>
        <taxon>Gobiaria</taxon>
        <taxon>Gobiiformes</taxon>
        <taxon>Gobioidei</taxon>
        <taxon>Gobiidae</taxon>
        <taxon>Gobiinae</taxon>
        <taxon>Knipowitschia</taxon>
    </lineage>
</organism>
<keyword evidence="7" id="KW-0509">mRNA transport</keyword>
<dbReference type="FunFam" id="1.25.40.440:FF:000001">
    <property type="entry name" value="Nuclear pore complex subunit"/>
    <property type="match status" value="1"/>
</dbReference>
<evidence type="ECO:0000256" key="19">
    <source>
        <dbReference type="SAM" id="MobiDB-lite"/>
    </source>
</evidence>